<dbReference type="AlphaFoldDB" id="A0AAD4MQ28"/>
<dbReference type="GO" id="GO:0005886">
    <property type="term" value="C:plasma membrane"/>
    <property type="evidence" value="ECO:0007669"/>
    <property type="project" value="TreeGrafter"/>
</dbReference>
<keyword evidence="4" id="KW-1133">Transmembrane helix</keyword>
<feature type="compositionally biased region" description="Basic residues" evidence="3">
    <location>
        <begin position="821"/>
        <end position="834"/>
    </location>
</feature>
<reference evidence="6" key="1">
    <citation type="submission" date="2022-01" db="EMBL/GenBank/DDBJ databases">
        <title>Genome Sequence Resource for Two Populations of Ditylenchus destructor, the Migratory Endoparasitic Phytonematode.</title>
        <authorList>
            <person name="Zhang H."/>
            <person name="Lin R."/>
            <person name="Xie B."/>
        </authorList>
    </citation>
    <scope>NUCLEOTIDE SEQUENCE</scope>
    <source>
        <strain evidence="6">BazhouSP</strain>
    </source>
</reference>
<dbReference type="CDD" id="cd00041">
    <property type="entry name" value="CUB"/>
    <property type="match status" value="1"/>
</dbReference>
<evidence type="ECO:0000313" key="6">
    <source>
        <dbReference type="EMBL" id="KAI1702287.1"/>
    </source>
</evidence>
<dbReference type="Pfam" id="PF00431">
    <property type="entry name" value="CUB"/>
    <property type="match status" value="1"/>
</dbReference>
<evidence type="ECO:0000313" key="7">
    <source>
        <dbReference type="Proteomes" id="UP001201812"/>
    </source>
</evidence>
<comment type="caution">
    <text evidence="6">The sequence shown here is derived from an EMBL/GenBank/DDBJ whole genome shotgun (WGS) entry which is preliminary data.</text>
</comment>
<dbReference type="Gene3D" id="2.60.120.290">
    <property type="entry name" value="Spermadhesin, CUB domain"/>
    <property type="match status" value="1"/>
</dbReference>
<keyword evidence="7" id="KW-1185">Reference proteome</keyword>
<comment type="caution">
    <text evidence="2">Lacks conserved residue(s) required for the propagation of feature annotation.</text>
</comment>
<feature type="transmembrane region" description="Helical" evidence="4">
    <location>
        <begin position="791"/>
        <end position="813"/>
    </location>
</feature>
<keyword evidence="4" id="KW-0472">Membrane</keyword>
<dbReference type="PROSITE" id="PS01180">
    <property type="entry name" value="CUB"/>
    <property type="match status" value="1"/>
</dbReference>
<evidence type="ECO:0000256" key="3">
    <source>
        <dbReference type="SAM" id="MobiDB-lite"/>
    </source>
</evidence>
<feature type="compositionally biased region" description="Polar residues" evidence="3">
    <location>
        <begin position="897"/>
        <end position="909"/>
    </location>
</feature>
<feature type="domain" description="CUB" evidence="5">
    <location>
        <begin position="647"/>
        <end position="768"/>
    </location>
</feature>
<sequence length="936" mass="105218">MTEISSLTSTGIDVVERLSLMTSKAASISKLMGPAGTLIATSAEIILQPDSDELKAIKLLSAKMKSEFLNLHRIVAKESEKFSFKLAVMDYKDKVELPMNSIEYDLEDLMNTGFQLRQQYVQPWKDDCLSKSHAPMEALKYLDFHLRKQCHTPTKDQAKAYTEALPLISQLPNASDFNNLGGFFSLLVEIIPEIYLVVLEEINNWPPGTVQKRLLSDVKVVSEAQRQSNTAAELKCYLLSVMHVHAWKRDAFDSFINVVISDVLRTKLLAGFCVPFVTSSPHIPEKLRSIDEFVNRMLEYVKLWRAEKIESAWPTVVQSEAKKENKKDVSDVLQYHTLANVILRAVESRGSEDYYFQVLVTKNFAGSTQWHTVCEEDRCFVIENHHGVNIVVTRFPKKGSTAAASAGSKWILSSKEKIADILKANDKNDHLQSILSLINKEVGGIFNEERAFKSCVIFHHQTVFGTQLDGTVGHEFSKAFEEAMINSMLTYEPIVKIEHRSYGNLIKYAELYKLVSLIKSDHHLASSSRAEFDECSHGSFVGVAVKPTSIGAVLSNAEESLYDATLCDRLPSNSPKFGPYTSQGPRIVIVFGSVDTAAADSSQADSSTALATKSRENGREVHGFRARVEFKTDFGVPGESMGDSNKCMFRFKNKLGSFNSPRYPANYPLDTNCTYFITGEPGDQILLYFVQFALFEENSKEECRDYLEIYDVLRDSKGVETYQLQAKHCWTVFPGPTISTFGAYEMKVVFSSDFFGTANGFNAFYEIRKAFREDVPSKGNIAERVTDMRTIMVAATFSGFIFLFIFGFFCFLFKTKLERKRNKKESRKKRRKGLAGKSTGIGARASEHQHRVPSHQRQPYRSQKPSVQRHLQPRSDSQAAQGSPAVARSPPQDRRQIATNGDMRSQPNQAFFARPPNGLIASSTDGSPKQERIFFG</sequence>
<evidence type="ECO:0000256" key="4">
    <source>
        <dbReference type="SAM" id="Phobius"/>
    </source>
</evidence>
<dbReference type="EMBL" id="JAKKPZ010000101">
    <property type="protein sequence ID" value="KAI1702287.1"/>
    <property type="molecule type" value="Genomic_DNA"/>
</dbReference>
<keyword evidence="1" id="KW-1015">Disulfide bond</keyword>
<evidence type="ECO:0000256" key="2">
    <source>
        <dbReference type="PROSITE-ProRule" id="PRU00059"/>
    </source>
</evidence>
<evidence type="ECO:0000259" key="5">
    <source>
        <dbReference type="PROSITE" id="PS01180"/>
    </source>
</evidence>
<proteinExistence type="predicted"/>
<evidence type="ECO:0000256" key="1">
    <source>
        <dbReference type="ARBA" id="ARBA00023157"/>
    </source>
</evidence>
<dbReference type="InterPro" id="IPR035914">
    <property type="entry name" value="Sperma_CUB_dom_sf"/>
</dbReference>
<organism evidence="6 7">
    <name type="scientific">Ditylenchus destructor</name>
    <dbReference type="NCBI Taxonomy" id="166010"/>
    <lineage>
        <taxon>Eukaryota</taxon>
        <taxon>Metazoa</taxon>
        <taxon>Ecdysozoa</taxon>
        <taxon>Nematoda</taxon>
        <taxon>Chromadorea</taxon>
        <taxon>Rhabditida</taxon>
        <taxon>Tylenchina</taxon>
        <taxon>Tylenchomorpha</taxon>
        <taxon>Sphaerularioidea</taxon>
        <taxon>Anguinidae</taxon>
        <taxon>Anguininae</taxon>
        <taxon>Ditylenchus</taxon>
    </lineage>
</organism>
<name>A0AAD4MQ28_9BILA</name>
<dbReference type="Proteomes" id="UP001201812">
    <property type="component" value="Unassembled WGS sequence"/>
</dbReference>
<protein>
    <submittedName>
        <fullName evidence="6">CUB domain-containing protein</fullName>
    </submittedName>
</protein>
<keyword evidence="4" id="KW-0812">Transmembrane</keyword>
<dbReference type="InterPro" id="IPR053207">
    <property type="entry name" value="Non-NMDA_GluR_Accessory"/>
</dbReference>
<feature type="region of interest" description="Disordered" evidence="3">
    <location>
        <begin position="821"/>
        <end position="936"/>
    </location>
</feature>
<accession>A0AAD4MQ28</accession>
<dbReference type="SUPFAM" id="SSF49854">
    <property type="entry name" value="Spermadhesin, CUB domain"/>
    <property type="match status" value="1"/>
</dbReference>
<feature type="compositionally biased region" description="Polar residues" evidence="3">
    <location>
        <begin position="855"/>
        <end position="866"/>
    </location>
</feature>
<dbReference type="PANTHER" id="PTHR47537:SF6">
    <property type="entry name" value="CUB DOMAIN-CONTAINING PROTEIN"/>
    <property type="match status" value="1"/>
</dbReference>
<gene>
    <name evidence="6" type="ORF">DdX_15553</name>
</gene>
<dbReference type="SMART" id="SM00042">
    <property type="entry name" value="CUB"/>
    <property type="match status" value="1"/>
</dbReference>
<dbReference type="PANTHER" id="PTHR47537">
    <property type="entry name" value="CUBILIN"/>
    <property type="match status" value="1"/>
</dbReference>
<dbReference type="InterPro" id="IPR000859">
    <property type="entry name" value="CUB_dom"/>
</dbReference>